<gene>
    <name evidence="2" type="ORF">NPIL_591691</name>
</gene>
<dbReference type="EMBL" id="BMAW01034875">
    <property type="protein sequence ID" value="GFU37111.1"/>
    <property type="molecule type" value="Genomic_DNA"/>
</dbReference>
<organism evidence="2 3">
    <name type="scientific">Nephila pilipes</name>
    <name type="common">Giant wood spider</name>
    <name type="synonym">Nephila maculata</name>
    <dbReference type="NCBI Taxonomy" id="299642"/>
    <lineage>
        <taxon>Eukaryota</taxon>
        <taxon>Metazoa</taxon>
        <taxon>Ecdysozoa</taxon>
        <taxon>Arthropoda</taxon>
        <taxon>Chelicerata</taxon>
        <taxon>Arachnida</taxon>
        <taxon>Araneae</taxon>
        <taxon>Araneomorphae</taxon>
        <taxon>Entelegynae</taxon>
        <taxon>Araneoidea</taxon>
        <taxon>Nephilidae</taxon>
        <taxon>Nephila</taxon>
    </lineage>
</organism>
<accession>A0A8X6UQC0</accession>
<proteinExistence type="predicted"/>
<keyword evidence="1" id="KW-0472">Membrane</keyword>
<dbReference type="AlphaFoldDB" id="A0A8X6UQC0"/>
<evidence type="ECO:0000313" key="3">
    <source>
        <dbReference type="Proteomes" id="UP000887013"/>
    </source>
</evidence>
<reference evidence="2" key="1">
    <citation type="submission" date="2020-08" db="EMBL/GenBank/DDBJ databases">
        <title>Multicomponent nature underlies the extraordinary mechanical properties of spider dragline silk.</title>
        <authorList>
            <person name="Kono N."/>
            <person name="Nakamura H."/>
            <person name="Mori M."/>
            <person name="Yoshida Y."/>
            <person name="Ohtoshi R."/>
            <person name="Malay A.D."/>
            <person name="Moran D.A.P."/>
            <person name="Tomita M."/>
            <person name="Numata K."/>
            <person name="Arakawa K."/>
        </authorList>
    </citation>
    <scope>NUCLEOTIDE SEQUENCE</scope>
</reference>
<evidence type="ECO:0000256" key="1">
    <source>
        <dbReference type="SAM" id="Phobius"/>
    </source>
</evidence>
<protein>
    <submittedName>
        <fullName evidence="2">Uncharacterized protein</fullName>
    </submittedName>
</protein>
<evidence type="ECO:0000313" key="2">
    <source>
        <dbReference type="EMBL" id="GFU37111.1"/>
    </source>
</evidence>
<comment type="caution">
    <text evidence="2">The sequence shown here is derived from an EMBL/GenBank/DDBJ whole genome shotgun (WGS) entry which is preliminary data.</text>
</comment>
<name>A0A8X6UQC0_NEPPI</name>
<sequence length="101" mass="11773">MSVKLCKTTSNYAFNARNSKTGRMLKCGSKIRRFEMLGVRASSYYLNWYTTQVYVRCQRSLLNECSANARPQSLLHMMFALIIMAMMPIIWSERFAKNTLK</sequence>
<dbReference type="Proteomes" id="UP000887013">
    <property type="component" value="Unassembled WGS sequence"/>
</dbReference>
<feature type="transmembrane region" description="Helical" evidence="1">
    <location>
        <begin position="73"/>
        <end position="91"/>
    </location>
</feature>
<keyword evidence="1" id="KW-0812">Transmembrane</keyword>
<keyword evidence="3" id="KW-1185">Reference proteome</keyword>
<keyword evidence="1" id="KW-1133">Transmembrane helix</keyword>